<dbReference type="SFLD" id="SFLDG01129">
    <property type="entry name" value="C1.5:_HAD__Beta-PGM__Phosphata"/>
    <property type="match status" value="1"/>
</dbReference>
<organism evidence="1 2">
    <name type="scientific">Niveomyces insectorum RCEF 264</name>
    <dbReference type="NCBI Taxonomy" id="1081102"/>
    <lineage>
        <taxon>Eukaryota</taxon>
        <taxon>Fungi</taxon>
        <taxon>Dikarya</taxon>
        <taxon>Ascomycota</taxon>
        <taxon>Pezizomycotina</taxon>
        <taxon>Sordariomycetes</taxon>
        <taxon>Hypocreomycetidae</taxon>
        <taxon>Hypocreales</taxon>
        <taxon>Cordycipitaceae</taxon>
        <taxon>Niveomyces</taxon>
    </lineage>
</organism>
<dbReference type="STRING" id="1081102.A0A167U6D4"/>
<name>A0A167U6D4_9HYPO</name>
<accession>A0A167U6D4</accession>
<dbReference type="InterPro" id="IPR051806">
    <property type="entry name" value="HAD-like_SPP"/>
</dbReference>
<evidence type="ECO:0000313" key="1">
    <source>
        <dbReference type="EMBL" id="OAA61284.1"/>
    </source>
</evidence>
<keyword evidence="2" id="KW-1185">Reference proteome</keyword>
<gene>
    <name evidence="1" type="ORF">SPI_05308</name>
</gene>
<dbReference type="OrthoDB" id="40579at2759"/>
<protein>
    <submittedName>
        <fullName evidence="1">Glycerol-3-phosphate phosphatase</fullName>
    </submittedName>
</protein>
<proteinExistence type="predicted"/>
<dbReference type="PANTHER" id="PTHR43481:SF4">
    <property type="entry name" value="GLYCEROL-1-PHOSPHATE PHOSPHOHYDROLASE 1-RELATED"/>
    <property type="match status" value="1"/>
</dbReference>
<dbReference type="Pfam" id="PF13419">
    <property type="entry name" value="HAD_2"/>
    <property type="match status" value="1"/>
</dbReference>
<sequence>MLTKDGLGADLPDSELSFTGPPIQVTFDGFLFDMDGTIIDSTGVVEKHWTHVGEEIGVDPEVILLSAHGRRSIDILKIVCPEKANWEYVCEMEARMPRLYAGDVQEIPGSRALLAALEKHHVPWLIVTSGTKQLVAGWLKALGLPMPAYFVSAESVAVGKPDPTCYQMGLRSLARNDGPGDPKACAGQPVDHPVRPTDADSVLVLEDAPAGIRAGKAAGCKVLGLLTSHTAREVIDAGPDWIVRDLTAVRVMNVERKSNNVVRTTLEISNTLIVPAKA</sequence>
<dbReference type="PANTHER" id="PTHR43481">
    <property type="entry name" value="FRUCTOSE-1-PHOSPHATE PHOSPHATASE"/>
    <property type="match status" value="1"/>
</dbReference>
<dbReference type="AlphaFoldDB" id="A0A167U6D4"/>
<dbReference type="InterPro" id="IPR023198">
    <property type="entry name" value="PGP-like_dom2"/>
</dbReference>
<dbReference type="InterPro" id="IPR023214">
    <property type="entry name" value="HAD_sf"/>
</dbReference>
<dbReference type="InterPro" id="IPR036412">
    <property type="entry name" value="HAD-like_sf"/>
</dbReference>
<dbReference type="InterPro" id="IPR041492">
    <property type="entry name" value="HAD_2"/>
</dbReference>
<dbReference type="Gene3D" id="1.10.150.240">
    <property type="entry name" value="Putative phosphatase, domain 2"/>
    <property type="match status" value="1"/>
</dbReference>
<dbReference type="SUPFAM" id="SSF56784">
    <property type="entry name" value="HAD-like"/>
    <property type="match status" value="1"/>
</dbReference>
<evidence type="ECO:0000313" key="2">
    <source>
        <dbReference type="Proteomes" id="UP000076874"/>
    </source>
</evidence>
<dbReference type="EMBL" id="AZHD01000008">
    <property type="protein sequence ID" value="OAA61284.1"/>
    <property type="molecule type" value="Genomic_DNA"/>
</dbReference>
<comment type="caution">
    <text evidence="1">The sequence shown here is derived from an EMBL/GenBank/DDBJ whole genome shotgun (WGS) entry which is preliminary data.</text>
</comment>
<dbReference type="GO" id="GO:0050308">
    <property type="term" value="F:sugar-phosphatase activity"/>
    <property type="evidence" value="ECO:0007669"/>
    <property type="project" value="TreeGrafter"/>
</dbReference>
<reference evidence="1 2" key="1">
    <citation type="journal article" date="2016" name="Genome Biol. Evol.">
        <title>Divergent and convergent evolution of fungal pathogenicity.</title>
        <authorList>
            <person name="Shang Y."/>
            <person name="Xiao G."/>
            <person name="Zheng P."/>
            <person name="Cen K."/>
            <person name="Zhan S."/>
            <person name="Wang C."/>
        </authorList>
    </citation>
    <scope>NUCLEOTIDE SEQUENCE [LARGE SCALE GENOMIC DNA]</scope>
    <source>
        <strain evidence="1 2">RCEF 264</strain>
    </source>
</reference>
<dbReference type="Proteomes" id="UP000076874">
    <property type="component" value="Unassembled WGS sequence"/>
</dbReference>
<dbReference type="SFLD" id="SFLDS00003">
    <property type="entry name" value="Haloacid_Dehalogenase"/>
    <property type="match status" value="1"/>
</dbReference>
<dbReference type="Gene3D" id="3.40.50.1000">
    <property type="entry name" value="HAD superfamily/HAD-like"/>
    <property type="match status" value="1"/>
</dbReference>